<feature type="region of interest" description="Disordered" evidence="1">
    <location>
        <begin position="86"/>
        <end position="105"/>
    </location>
</feature>
<name>H1S5Q4_9BURK</name>
<sequence>MIKASRRYFEHGLSAEAFDEICGADPEALRRLRLGISVLERRNLAVVKATAFSGLEEGIFLDLFIDASVDDCTALALLARQAKQAPRRRCRRADARGSAADARWQ</sequence>
<dbReference type="RefSeq" id="WP_006158748.1">
    <property type="nucleotide sequence ID" value="NZ_AHJE01000038.1"/>
</dbReference>
<gene>
    <name evidence="2" type="ORF">OR16_15977</name>
</gene>
<comment type="caution">
    <text evidence="2">The sequence shown here is derived from an EMBL/GenBank/DDBJ whole genome shotgun (WGS) entry which is preliminary data.</text>
</comment>
<dbReference type="EMBL" id="AHJE01000038">
    <property type="protein sequence ID" value="EHP42136.1"/>
    <property type="molecule type" value="Genomic_DNA"/>
</dbReference>
<reference evidence="2 3" key="1">
    <citation type="journal article" date="2012" name="J. Bacteriol.">
        <title>De Novo Genome Project of Cupriavidus basilensis OR16.</title>
        <authorList>
            <person name="Cserhati M."/>
            <person name="Kriszt B."/>
            <person name="Szoboszlay S."/>
            <person name="Toth A."/>
            <person name="Szabo I."/>
            <person name="Tancsics A."/>
            <person name="Nagy I."/>
            <person name="Horvath B."/>
            <person name="Nagy I."/>
            <person name="Kukolya J."/>
        </authorList>
    </citation>
    <scope>NUCLEOTIDE SEQUENCE [LARGE SCALE GENOMIC DNA]</scope>
    <source>
        <strain evidence="2 3">OR16</strain>
    </source>
</reference>
<evidence type="ECO:0000313" key="2">
    <source>
        <dbReference type="EMBL" id="EHP42136.1"/>
    </source>
</evidence>
<organism evidence="2 3">
    <name type="scientific">Cupriavidus basilensis OR16</name>
    <dbReference type="NCBI Taxonomy" id="1127483"/>
    <lineage>
        <taxon>Bacteria</taxon>
        <taxon>Pseudomonadati</taxon>
        <taxon>Pseudomonadota</taxon>
        <taxon>Betaproteobacteria</taxon>
        <taxon>Burkholderiales</taxon>
        <taxon>Burkholderiaceae</taxon>
        <taxon>Cupriavidus</taxon>
    </lineage>
</organism>
<evidence type="ECO:0000256" key="1">
    <source>
        <dbReference type="SAM" id="MobiDB-lite"/>
    </source>
</evidence>
<accession>H1S5Q4</accession>
<protein>
    <submittedName>
        <fullName evidence="2">Uncharacterized protein</fullName>
    </submittedName>
</protein>
<dbReference type="PATRIC" id="fig|1127483.3.peg.3206"/>
<dbReference type="AlphaFoldDB" id="H1S5Q4"/>
<dbReference type="Proteomes" id="UP000005808">
    <property type="component" value="Unassembled WGS sequence"/>
</dbReference>
<proteinExistence type="predicted"/>
<evidence type="ECO:0000313" key="3">
    <source>
        <dbReference type="Proteomes" id="UP000005808"/>
    </source>
</evidence>
<feature type="compositionally biased region" description="Low complexity" evidence="1">
    <location>
        <begin position="96"/>
        <end position="105"/>
    </location>
</feature>